<evidence type="ECO:0000256" key="11">
    <source>
        <dbReference type="ARBA" id="ARBA00023224"/>
    </source>
</evidence>
<protein>
    <recommendedName>
        <fullName evidence="13">Olfactory receptor</fullName>
    </recommendedName>
</protein>
<keyword evidence="10" id="KW-0325">Glycoprotein</keyword>
<name>L9KT97_TUPCH</name>
<dbReference type="GO" id="GO:0004984">
    <property type="term" value="F:olfactory receptor activity"/>
    <property type="evidence" value="ECO:0007669"/>
    <property type="project" value="InterPro"/>
</dbReference>
<evidence type="ECO:0000313" key="16">
    <source>
        <dbReference type="Proteomes" id="UP000011518"/>
    </source>
</evidence>
<feature type="transmembrane region" description="Helical" evidence="13">
    <location>
        <begin position="130"/>
        <end position="151"/>
    </location>
</feature>
<dbReference type="AlphaFoldDB" id="L9KT97"/>
<dbReference type="InParanoid" id="L9KT97"/>
<sequence>MGPQNLTVPAEFILMGVTSQPELQLPLFRVLLIIYLVTVLENLGMVILTKLDSCLHTPMYFFIRHLALIDLGNSTVIYPKMMVSFMTDQNTISYSACASQMAFFMFFIISELFLLSSMAYDRYVAICNPLLYNVIMSQRLCLVLVGIPYVYSTFPSVLITSKIFVSSFCGSNVINYFYCDDVPVLSKLCTNAQEIESLIFLFSALNVTSSLLVVLVSYILILLAICRMQSAEGKRKAFSTCASHLTVVVVFYGTLLFMYLQPKSTHSFNTDTTASVFYTLVVPMLNPLIYSFRNKEVKNAIQRMFYNPCKRCV</sequence>
<feature type="domain" description="G-protein coupled receptors family 1 profile" evidence="14">
    <location>
        <begin position="41"/>
        <end position="290"/>
    </location>
</feature>
<evidence type="ECO:0000256" key="9">
    <source>
        <dbReference type="ARBA" id="ARBA00023170"/>
    </source>
</evidence>
<organism evidence="15 16">
    <name type="scientific">Tupaia chinensis</name>
    <name type="common">Chinese tree shrew</name>
    <name type="synonym">Tupaia belangeri chinensis</name>
    <dbReference type="NCBI Taxonomy" id="246437"/>
    <lineage>
        <taxon>Eukaryota</taxon>
        <taxon>Metazoa</taxon>
        <taxon>Chordata</taxon>
        <taxon>Craniata</taxon>
        <taxon>Vertebrata</taxon>
        <taxon>Euteleostomi</taxon>
        <taxon>Mammalia</taxon>
        <taxon>Eutheria</taxon>
        <taxon>Euarchontoglires</taxon>
        <taxon>Scandentia</taxon>
        <taxon>Tupaiidae</taxon>
        <taxon>Tupaia</taxon>
    </lineage>
</organism>
<dbReference type="FunFam" id="1.20.1070.10:FF:000003">
    <property type="entry name" value="Olfactory receptor"/>
    <property type="match status" value="1"/>
</dbReference>
<dbReference type="PRINTS" id="PR00245">
    <property type="entry name" value="OLFACTORYR"/>
</dbReference>
<evidence type="ECO:0000256" key="4">
    <source>
        <dbReference type="ARBA" id="ARBA00022475"/>
    </source>
</evidence>
<dbReference type="InterPro" id="IPR017452">
    <property type="entry name" value="GPCR_Rhodpsn_7TM"/>
</dbReference>
<feature type="transmembrane region" description="Helical" evidence="13">
    <location>
        <begin position="27"/>
        <end position="48"/>
    </location>
</feature>
<dbReference type="STRING" id="246437.L9KT97"/>
<comment type="function">
    <text evidence="1">Odorant receptor.</text>
</comment>
<evidence type="ECO:0000256" key="6">
    <source>
        <dbReference type="ARBA" id="ARBA00022989"/>
    </source>
</evidence>
<keyword evidence="7 12" id="KW-0297">G-protein coupled receptor</keyword>
<proteinExistence type="inferred from homology"/>
<evidence type="ECO:0000256" key="2">
    <source>
        <dbReference type="ARBA" id="ARBA00004651"/>
    </source>
</evidence>
<evidence type="ECO:0000256" key="13">
    <source>
        <dbReference type="RuleBase" id="RU363047"/>
    </source>
</evidence>
<dbReference type="Proteomes" id="UP000011518">
    <property type="component" value="Unassembled WGS sequence"/>
</dbReference>
<feature type="transmembrane region" description="Helical" evidence="13">
    <location>
        <begin position="237"/>
        <end position="260"/>
    </location>
</feature>
<keyword evidence="11 12" id="KW-0807">Transducer</keyword>
<evidence type="ECO:0000256" key="3">
    <source>
        <dbReference type="ARBA" id="ARBA00010663"/>
    </source>
</evidence>
<evidence type="ECO:0000256" key="1">
    <source>
        <dbReference type="ARBA" id="ARBA00002936"/>
    </source>
</evidence>
<dbReference type="OrthoDB" id="9011197at2759"/>
<feature type="transmembrane region" description="Helical" evidence="13">
    <location>
        <begin position="198"/>
        <end position="225"/>
    </location>
</feature>
<keyword evidence="4 13" id="KW-1003">Cell membrane</keyword>
<dbReference type="InterPro" id="IPR000725">
    <property type="entry name" value="Olfact_rcpt"/>
</dbReference>
<comment type="similarity">
    <text evidence="3 12">Belongs to the G-protein coupled receptor 1 family.</text>
</comment>
<dbReference type="InterPro" id="IPR000276">
    <property type="entry name" value="GPCR_Rhodpsn"/>
</dbReference>
<dbReference type="PRINTS" id="PR00237">
    <property type="entry name" value="GPCRRHODOPSN"/>
</dbReference>
<dbReference type="KEGG" id="tup:102487241"/>
<dbReference type="Pfam" id="PF13853">
    <property type="entry name" value="7tm_4"/>
    <property type="match status" value="1"/>
</dbReference>
<evidence type="ECO:0000259" key="14">
    <source>
        <dbReference type="PROSITE" id="PS50262"/>
    </source>
</evidence>
<dbReference type="GO" id="GO:0005886">
    <property type="term" value="C:plasma membrane"/>
    <property type="evidence" value="ECO:0007669"/>
    <property type="project" value="UniProtKB-SubCell"/>
</dbReference>
<gene>
    <name evidence="15" type="ORF">TREES_T100000602</name>
</gene>
<evidence type="ECO:0000313" key="15">
    <source>
        <dbReference type="EMBL" id="ELW65923.1"/>
    </source>
</evidence>
<dbReference type="FunFam" id="1.10.1220.70:FF:000001">
    <property type="entry name" value="Olfactory receptor"/>
    <property type="match status" value="1"/>
</dbReference>
<keyword evidence="13" id="KW-0716">Sensory transduction</keyword>
<evidence type="ECO:0000256" key="5">
    <source>
        <dbReference type="ARBA" id="ARBA00022692"/>
    </source>
</evidence>
<dbReference type="EMBL" id="KB320667">
    <property type="protein sequence ID" value="ELW65923.1"/>
    <property type="molecule type" value="Genomic_DNA"/>
</dbReference>
<accession>L9KT97</accession>
<dbReference type="PANTHER" id="PTHR48018">
    <property type="entry name" value="OLFACTORY RECEPTOR"/>
    <property type="match status" value="1"/>
</dbReference>
<dbReference type="PROSITE" id="PS00237">
    <property type="entry name" value="G_PROTEIN_RECEP_F1_1"/>
    <property type="match status" value="1"/>
</dbReference>
<evidence type="ECO:0000256" key="7">
    <source>
        <dbReference type="ARBA" id="ARBA00023040"/>
    </source>
</evidence>
<evidence type="ECO:0000256" key="8">
    <source>
        <dbReference type="ARBA" id="ARBA00023136"/>
    </source>
</evidence>
<dbReference type="GO" id="GO:0004930">
    <property type="term" value="F:G protein-coupled receptor activity"/>
    <property type="evidence" value="ECO:0007669"/>
    <property type="project" value="UniProtKB-KW"/>
</dbReference>
<dbReference type="PROSITE" id="PS50262">
    <property type="entry name" value="G_PROTEIN_RECEP_F1_2"/>
    <property type="match status" value="1"/>
</dbReference>
<reference evidence="16" key="1">
    <citation type="submission" date="2012-07" db="EMBL/GenBank/DDBJ databases">
        <title>Genome of the Chinese tree shrew, a rising model animal genetically related to primates.</title>
        <authorList>
            <person name="Zhang G."/>
            <person name="Fan Y."/>
            <person name="Yao Y."/>
            <person name="Huang Z."/>
        </authorList>
    </citation>
    <scope>NUCLEOTIDE SEQUENCE [LARGE SCALE GENOMIC DNA]</scope>
</reference>
<keyword evidence="8 13" id="KW-0472">Membrane</keyword>
<keyword evidence="13" id="KW-0552">Olfaction</keyword>
<evidence type="ECO:0000256" key="12">
    <source>
        <dbReference type="RuleBase" id="RU000688"/>
    </source>
</evidence>
<feature type="transmembrane region" description="Helical" evidence="13">
    <location>
        <begin position="60"/>
        <end position="78"/>
    </location>
</feature>
<dbReference type="SUPFAM" id="SSF81321">
    <property type="entry name" value="Family A G protein-coupled receptor-like"/>
    <property type="match status" value="1"/>
</dbReference>
<keyword evidence="16" id="KW-1185">Reference proteome</keyword>
<comment type="subcellular location">
    <subcellularLocation>
        <location evidence="2 13">Cell membrane</location>
        <topology evidence="2 13">Multi-pass membrane protein</topology>
    </subcellularLocation>
</comment>
<feature type="transmembrane region" description="Helical" evidence="13">
    <location>
        <begin position="272"/>
        <end position="292"/>
    </location>
</feature>
<reference evidence="16" key="2">
    <citation type="journal article" date="2013" name="Nat. Commun.">
        <title>Genome of the Chinese tree shrew.</title>
        <authorList>
            <person name="Fan Y."/>
            <person name="Huang Z.Y."/>
            <person name="Cao C.C."/>
            <person name="Chen C.S."/>
            <person name="Chen Y.X."/>
            <person name="Fan D.D."/>
            <person name="He J."/>
            <person name="Hou H.L."/>
            <person name="Hu L."/>
            <person name="Hu X.T."/>
            <person name="Jiang X.T."/>
            <person name="Lai R."/>
            <person name="Lang Y.S."/>
            <person name="Liang B."/>
            <person name="Liao S.G."/>
            <person name="Mu D."/>
            <person name="Ma Y.Y."/>
            <person name="Niu Y.Y."/>
            <person name="Sun X.Q."/>
            <person name="Xia J.Q."/>
            <person name="Xiao J."/>
            <person name="Xiong Z.Q."/>
            <person name="Xu L."/>
            <person name="Yang L."/>
            <person name="Zhang Y."/>
            <person name="Zhao W."/>
            <person name="Zhao X.D."/>
            <person name="Zheng Y.T."/>
            <person name="Zhou J.M."/>
            <person name="Zhu Y.B."/>
            <person name="Zhang G.J."/>
            <person name="Wang J."/>
            <person name="Yao Y.G."/>
        </authorList>
    </citation>
    <scope>NUCLEOTIDE SEQUENCE [LARGE SCALE GENOMIC DNA]</scope>
</reference>
<keyword evidence="5 12" id="KW-0812">Transmembrane</keyword>
<dbReference type="eggNOG" id="ENOG502T922">
    <property type="taxonomic scope" value="Eukaryota"/>
</dbReference>
<keyword evidence="6 13" id="KW-1133">Transmembrane helix</keyword>
<dbReference type="Gene3D" id="1.20.1070.10">
    <property type="entry name" value="Rhodopsin 7-helix transmembrane proteins"/>
    <property type="match status" value="1"/>
</dbReference>
<evidence type="ECO:0000256" key="10">
    <source>
        <dbReference type="ARBA" id="ARBA00023180"/>
    </source>
</evidence>
<feature type="transmembrane region" description="Helical" evidence="13">
    <location>
        <begin position="98"/>
        <end position="118"/>
    </location>
</feature>
<keyword evidence="9 12" id="KW-0675">Receptor</keyword>